<proteinExistence type="predicted"/>
<dbReference type="InterPro" id="IPR050923">
    <property type="entry name" value="Cell_Proc_Reg/RNA_Proc"/>
</dbReference>
<keyword evidence="2" id="KW-1185">Reference proteome</keyword>
<dbReference type="PANTHER" id="PTHR23308">
    <property type="entry name" value="NUCLEAR INHIBITOR OF PROTEIN PHOSPHATASE-1"/>
    <property type="match status" value="1"/>
</dbReference>
<name>A0A7I7YZM2_9MYCO</name>
<dbReference type="Pfam" id="PF00498">
    <property type="entry name" value="FHA"/>
    <property type="match status" value="1"/>
</dbReference>
<dbReference type="CDD" id="cd22684">
    <property type="entry name" value="FHA_GarA_OdhI-like"/>
    <property type="match status" value="1"/>
</dbReference>
<dbReference type="SMART" id="SM00240">
    <property type="entry name" value="FHA"/>
    <property type="match status" value="1"/>
</dbReference>
<dbReference type="PROSITE" id="PS50006">
    <property type="entry name" value="FHA_DOMAIN"/>
    <property type="match status" value="1"/>
</dbReference>
<evidence type="ECO:0000313" key="2">
    <source>
        <dbReference type="Proteomes" id="UP000467105"/>
    </source>
</evidence>
<organism evidence="1 2">
    <name type="scientific">Mycobacterium parmense</name>
    <dbReference type="NCBI Taxonomy" id="185642"/>
    <lineage>
        <taxon>Bacteria</taxon>
        <taxon>Bacillati</taxon>
        <taxon>Actinomycetota</taxon>
        <taxon>Actinomycetes</taxon>
        <taxon>Mycobacteriales</taxon>
        <taxon>Mycobacteriaceae</taxon>
        <taxon>Mycobacterium</taxon>
        <taxon>Mycobacterium simiae complex</taxon>
    </lineage>
</organism>
<protein>
    <submittedName>
        <fullName evidence="1">Glycogen accumulation regulator GarA</fullName>
    </submittedName>
</protein>
<dbReference type="RefSeq" id="WP_085270829.1">
    <property type="nucleotide sequence ID" value="NZ_AP022614.1"/>
</dbReference>
<dbReference type="Proteomes" id="UP000467105">
    <property type="component" value="Chromosome"/>
</dbReference>
<dbReference type="SUPFAM" id="SSF49879">
    <property type="entry name" value="SMAD/FHA domain"/>
    <property type="match status" value="1"/>
</dbReference>
<dbReference type="Gene3D" id="2.60.200.20">
    <property type="match status" value="1"/>
</dbReference>
<dbReference type="InterPro" id="IPR000253">
    <property type="entry name" value="FHA_dom"/>
</dbReference>
<gene>
    <name evidence="1" type="primary">garA_2</name>
    <name evidence="1" type="ORF">MPRM_41030</name>
</gene>
<evidence type="ECO:0000313" key="1">
    <source>
        <dbReference type="EMBL" id="BBZ46822.1"/>
    </source>
</evidence>
<dbReference type="EMBL" id="AP022614">
    <property type="protein sequence ID" value="BBZ46822.1"/>
    <property type="molecule type" value="Genomic_DNA"/>
</dbReference>
<dbReference type="OrthoDB" id="9815925at2"/>
<dbReference type="InterPro" id="IPR008984">
    <property type="entry name" value="SMAD_FHA_dom_sf"/>
</dbReference>
<accession>A0A7I7YZM2</accession>
<reference evidence="1 2" key="1">
    <citation type="journal article" date="2019" name="Emerg. Microbes Infect.">
        <title>Comprehensive subspecies identification of 175 nontuberculous mycobacteria species based on 7547 genomic profiles.</title>
        <authorList>
            <person name="Matsumoto Y."/>
            <person name="Kinjo T."/>
            <person name="Motooka D."/>
            <person name="Nabeya D."/>
            <person name="Jung N."/>
            <person name="Uechi K."/>
            <person name="Horii T."/>
            <person name="Iida T."/>
            <person name="Fujita J."/>
            <person name="Nakamura S."/>
        </authorList>
    </citation>
    <scope>NUCLEOTIDE SEQUENCE [LARGE SCALE GENOMIC DNA]</scope>
    <source>
        <strain evidence="1 2">JCM 14742</strain>
    </source>
</reference>
<dbReference type="AlphaFoldDB" id="A0A7I7YZM2"/>
<sequence>MVTTARQPMLDDATVAVDAAVEDMATLACGSAMLVVKRGPNAGSLFALDYPVMSAGRHPASDIFLDDITVSRRHAEFRREQGEFRVVDLGSLNSTYVNREPVDSAALTDGDEIQIGNFRLVFLTGPAARAGSGENAR</sequence>